<feature type="transmembrane region" description="Helical" evidence="7">
    <location>
        <begin position="138"/>
        <end position="159"/>
    </location>
</feature>
<dbReference type="STRING" id="1284.SHYC_06775"/>
<feature type="transmembrane region" description="Helical" evidence="7">
    <location>
        <begin position="253"/>
        <end position="270"/>
    </location>
</feature>
<proteinExistence type="inferred from homology"/>
<dbReference type="RefSeq" id="WP_039645547.1">
    <property type="nucleotide sequence ID" value="NZ_CP008747.1"/>
</dbReference>
<comment type="subcellular location">
    <subcellularLocation>
        <location evidence="6">Cell membrane</location>
        <topology evidence="6">Multi-pass membrane protein</topology>
    </subcellularLocation>
    <subcellularLocation>
        <location evidence="1">Membrane</location>
        <topology evidence="1">Multi-pass membrane protein</topology>
    </subcellularLocation>
</comment>
<comment type="similarity">
    <text evidence="2 6">Belongs to the ABC-3 integral membrane protein family.</text>
</comment>
<evidence type="ECO:0000256" key="7">
    <source>
        <dbReference type="SAM" id="Phobius"/>
    </source>
</evidence>
<feature type="transmembrane region" description="Helical" evidence="7">
    <location>
        <begin position="199"/>
        <end position="219"/>
    </location>
</feature>
<organism evidence="8 9">
    <name type="scientific">Staphylococcus hyicus</name>
    <dbReference type="NCBI Taxonomy" id="1284"/>
    <lineage>
        <taxon>Bacteria</taxon>
        <taxon>Bacillati</taxon>
        <taxon>Bacillota</taxon>
        <taxon>Bacilli</taxon>
        <taxon>Bacillales</taxon>
        <taxon>Staphylococcaceae</taxon>
        <taxon>Staphylococcus</taxon>
    </lineage>
</organism>
<name>A0A0A8HPV4_STAHY</name>
<feature type="transmembrane region" description="Helical" evidence="7">
    <location>
        <begin position="65"/>
        <end position="86"/>
    </location>
</feature>
<keyword evidence="3 6" id="KW-0812">Transmembrane</keyword>
<dbReference type="KEGG" id="shu:SHYC_06775"/>
<reference evidence="8 9" key="1">
    <citation type="journal article" date="2016" name="Front. Microbiol.">
        <title>Comprehensive Phylogenetic Analysis of Bovine Non-aureus Staphylococci Species Based on Whole-Genome Sequencing.</title>
        <authorList>
            <person name="Naushad S."/>
            <person name="Barkema H.W."/>
            <person name="Luby C."/>
            <person name="Condas L.A."/>
            <person name="Nobrega D.B."/>
            <person name="Carson D.A."/>
            <person name="De Buck J."/>
        </authorList>
    </citation>
    <scope>NUCLEOTIDE SEQUENCE [LARGE SCALE GENOMIC DNA]</scope>
    <source>
        <strain evidence="8 9">SNUC 5959</strain>
    </source>
</reference>
<dbReference type="PANTHER" id="PTHR30477">
    <property type="entry name" value="ABC-TRANSPORTER METAL-BINDING PROTEIN"/>
    <property type="match status" value="1"/>
</dbReference>
<evidence type="ECO:0000256" key="2">
    <source>
        <dbReference type="ARBA" id="ARBA00008034"/>
    </source>
</evidence>
<dbReference type="InterPro" id="IPR037294">
    <property type="entry name" value="ABC_BtuC-like"/>
</dbReference>
<evidence type="ECO:0000256" key="5">
    <source>
        <dbReference type="ARBA" id="ARBA00023136"/>
    </source>
</evidence>
<evidence type="ECO:0000313" key="9">
    <source>
        <dbReference type="Proteomes" id="UP000285625"/>
    </source>
</evidence>
<dbReference type="GO" id="GO:0055085">
    <property type="term" value="P:transmembrane transport"/>
    <property type="evidence" value="ECO:0007669"/>
    <property type="project" value="InterPro"/>
</dbReference>
<evidence type="ECO:0000256" key="6">
    <source>
        <dbReference type="RuleBase" id="RU003943"/>
    </source>
</evidence>
<dbReference type="Pfam" id="PF00950">
    <property type="entry name" value="ABC-3"/>
    <property type="match status" value="1"/>
</dbReference>
<protein>
    <submittedName>
        <fullName evidence="8">Metal ABC transporter permease</fullName>
    </submittedName>
</protein>
<feature type="transmembrane region" description="Helical" evidence="7">
    <location>
        <begin position="39"/>
        <end position="59"/>
    </location>
</feature>
<evidence type="ECO:0000256" key="4">
    <source>
        <dbReference type="ARBA" id="ARBA00022989"/>
    </source>
</evidence>
<gene>
    <name evidence="8" type="ORF">BUZ57_11525</name>
</gene>
<dbReference type="GeneID" id="41073144"/>
<feature type="transmembrane region" description="Helical" evidence="7">
    <location>
        <begin position="226"/>
        <end position="247"/>
    </location>
</feature>
<evidence type="ECO:0000256" key="3">
    <source>
        <dbReference type="ARBA" id="ARBA00022692"/>
    </source>
</evidence>
<dbReference type="HOGENOM" id="CLU_028808_3_1_9"/>
<accession>A0A0A8HPV4</accession>
<keyword evidence="5 7" id="KW-0472">Membrane</keyword>
<evidence type="ECO:0000256" key="1">
    <source>
        <dbReference type="ARBA" id="ARBA00004141"/>
    </source>
</evidence>
<comment type="caution">
    <text evidence="8">The sequence shown here is derived from an EMBL/GenBank/DDBJ whole genome shotgun (WGS) entry which is preliminary data.</text>
</comment>
<dbReference type="EMBL" id="QXVO01000053">
    <property type="protein sequence ID" value="RIO42980.1"/>
    <property type="molecule type" value="Genomic_DNA"/>
</dbReference>
<dbReference type="GO" id="GO:0043190">
    <property type="term" value="C:ATP-binding cassette (ABC) transporter complex"/>
    <property type="evidence" value="ECO:0007669"/>
    <property type="project" value="InterPro"/>
</dbReference>
<evidence type="ECO:0000313" key="8">
    <source>
        <dbReference type="EMBL" id="RIO42980.1"/>
    </source>
</evidence>
<sequence>MIEAILNFDFIRYSFISGILIGLIAPLIGTFIVVRRLSLIADALSHVTLSGISFGMFIISASTTFAFVNPIWTGILFSIIGALLIEKLRTSFANYQEIAIPILMSSGIGLSAIFISLADGFNQELVGLLFGSISAVAYSDLITILIIAILVIAFILLFYKELFILSFDTEYSKVIGIPKWISFLFIVIVALVISASMRVIGILLVSALITLPVAIAMRWTKGFKQFIGLSILIGEFSVITGLVTAFYLDISPGGVIVVILIMLLGLTFVAQKFTKGKGKGVILNENARSNKNSEG</sequence>
<dbReference type="PANTHER" id="PTHR30477:SF22">
    <property type="entry name" value="METAL ABC TRANSPORTER PERMEASE"/>
    <property type="match status" value="1"/>
</dbReference>
<dbReference type="Proteomes" id="UP000285625">
    <property type="component" value="Unassembled WGS sequence"/>
</dbReference>
<feature type="transmembrane region" description="Helical" evidence="7">
    <location>
        <begin position="12"/>
        <end position="34"/>
    </location>
</feature>
<dbReference type="AlphaFoldDB" id="A0A0A8HPV4"/>
<dbReference type="InterPro" id="IPR001626">
    <property type="entry name" value="ABC_TroCD"/>
</dbReference>
<dbReference type="GO" id="GO:0010043">
    <property type="term" value="P:response to zinc ion"/>
    <property type="evidence" value="ECO:0007669"/>
    <property type="project" value="TreeGrafter"/>
</dbReference>
<dbReference type="Gene3D" id="1.10.3470.10">
    <property type="entry name" value="ABC transporter involved in vitamin B12 uptake, BtuC"/>
    <property type="match status" value="1"/>
</dbReference>
<keyword evidence="6" id="KW-0813">Transport</keyword>
<feature type="transmembrane region" description="Helical" evidence="7">
    <location>
        <begin position="171"/>
        <end position="193"/>
    </location>
</feature>
<keyword evidence="4 7" id="KW-1133">Transmembrane helix</keyword>
<feature type="transmembrane region" description="Helical" evidence="7">
    <location>
        <begin position="98"/>
        <end position="118"/>
    </location>
</feature>
<dbReference type="SUPFAM" id="SSF81345">
    <property type="entry name" value="ABC transporter involved in vitamin B12 uptake, BtuC"/>
    <property type="match status" value="1"/>
</dbReference>